<organism evidence="1 2">
    <name type="scientific">Lactococcus lactis subsp. lactis</name>
    <name type="common">Streptococcus lactis</name>
    <dbReference type="NCBI Taxonomy" id="1360"/>
    <lineage>
        <taxon>Bacteria</taxon>
        <taxon>Bacillati</taxon>
        <taxon>Bacillota</taxon>
        <taxon>Bacilli</taxon>
        <taxon>Lactobacillales</taxon>
        <taxon>Streptococcaceae</taxon>
        <taxon>Lactococcus</taxon>
    </lineage>
</organism>
<reference evidence="1 2" key="1">
    <citation type="submission" date="2015-01" db="EMBL/GenBank/DDBJ databases">
        <title>Lactococcus lactis subsp.lactis JCM 5805 whole genome shotgun sequence.</title>
        <authorList>
            <person name="Fujii T."/>
            <person name="Tomita Y."/>
            <person name="Ikushima S."/>
            <person name="Fujiwara D."/>
        </authorList>
    </citation>
    <scope>NUCLEOTIDE SEQUENCE [LARGE SCALE GENOMIC DNA]</scope>
    <source>
        <strain evidence="1 2">JCM 5805</strain>
    </source>
</reference>
<comment type="caution">
    <text evidence="1">The sequence shown here is derived from an EMBL/GenBank/DDBJ whole genome shotgun (WGS) entry which is preliminary data.</text>
</comment>
<evidence type="ECO:0000313" key="2">
    <source>
        <dbReference type="Proteomes" id="UP000031847"/>
    </source>
</evidence>
<name>A0A0B8QSQ7_LACLL</name>
<sequence length="40" mass="4665">MVVLFTDKFVSSERFINFVSEVSLFSRKSMDKALHLKTNL</sequence>
<evidence type="ECO:0000313" key="1">
    <source>
        <dbReference type="EMBL" id="GAM81716.1"/>
    </source>
</evidence>
<accession>A0A0B8QSQ7</accession>
<dbReference type="Proteomes" id="UP000031847">
    <property type="component" value="Unassembled WGS sequence"/>
</dbReference>
<dbReference type="AlphaFoldDB" id="A0A0B8QSQ7"/>
<gene>
    <name evidence="1" type="ORF">JCM5805K_2839</name>
</gene>
<protein>
    <submittedName>
        <fullName evidence="1">Uncharacterized protein</fullName>
    </submittedName>
</protein>
<dbReference type="EMBL" id="BBSI01000040">
    <property type="protein sequence ID" value="GAM81716.1"/>
    <property type="molecule type" value="Genomic_DNA"/>
</dbReference>
<proteinExistence type="predicted"/>